<sequence length="381" mass="41164">MSHVLFTASRPQAMTLRKTSTAALVASGMTLLAAALASPSVMAETSKETASAEAVSQFAADTLTTAHQQLATRLATLAANAQQYCTAEGDTSLETLKDNWRSAMLGLNQVNWIEMGPILQNSRQWQLYFWPDKKDLVSRKTRALLTTDTPITSDGLADQSIVLQGLGGVEYQLFDAQYADSPLTADSRRCELMTANTAYLAASGKTLLGEWQQFAPQLAEGNGSFSDSRDAVLSLVRAMTVQLEAIKDRKLRRPVGLNNGGTANPYAAESWRGGMGLANIRSTLEEMERIWVGNEQVPGIHGYLNGQVDPRMMASTTRDFTDTRAAFAALPDDLAALLRDDPRNSDLQQALIHLETLQAGFADTLNPALGLSLGFNSTDGD</sequence>
<dbReference type="RefSeq" id="WP_144727526.1">
    <property type="nucleotide sequence ID" value="NZ_CAWOWR010000116.1"/>
</dbReference>
<evidence type="ECO:0000256" key="1">
    <source>
        <dbReference type="ARBA" id="ARBA00004196"/>
    </source>
</evidence>
<evidence type="ECO:0000256" key="3">
    <source>
        <dbReference type="SAM" id="SignalP"/>
    </source>
</evidence>
<gene>
    <name evidence="5" type="ORF">FQP86_09555</name>
</gene>
<dbReference type="Gene3D" id="1.20.1420.20">
    <property type="entry name" value="M75 peptidase, HXXE motif"/>
    <property type="match status" value="1"/>
</dbReference>
<evidence type="ECO:0000256" key="2">
    <source>
        <dbReference type="ARBA" id="ARBA00022729"/>
    </source>
</evidence>
<dbReference type="CDD" id="cd14659">
    <property type="entry name" value="Imelysin-like_IPPA"/>
    <property type="match status" value="1"/>
</dbReference>
<dbReference type="Proteomes" id="UP000319941">
    <property type="component" value="Unassembled WGS sequence"/>
</dbReference>
<dbReference type="InterPro" id="IPR034984">
    <property type="entry name" value="Imelysin-like_IPPA"/>
</dbReference>
<keyword evidence="2 3" id="KW-0732">Signal</keyword>
<dbReference type="OrthoDB" id="5729110at2"/>
<feature type="signal peptide" evidence="3">
    <location>
        <begin position="1"/>
        <end position="43"/>
    </location>
</feature>
<feature type="domain" description="Imelysin-like" evidence="4">
    <location>
        <begin position="64"/>
        <end position="356"/>
    </location>
</feature>
<dbReference type="AlphaFoldDB" id="A0A558HLN0"/>
<dbReference type="STRING" id="553385.GCA_000591415_00018"/>
<keyword evidence="6" id="KW-1185">Reference proteome</keyword>
<comment type="caution">
    <text evidence="5">The sequence shown here is derived from an EMBL/GenBank/DDBJ whole genome shotgun (WGS) entry which is preliminary data.</text>
</comment>
<organism evidence="5 6">
    <name type="scientific">Cobetia crustatorum</name>
    <dbReference type="NCBI Taxonomy" id="553385"/>
    <lineage>
        <taxon>Bacteria</taxon>
        <taxon>Pseudomonadati</taxon>
        <taxon>Pseudomonadota</taxon>
        <taxon>Gammaproteobacteria</taxon>
        <taxon>Oceanospirillales</taxon>
        <taxon>Halomonadaceae</taxon>
        <taxon>Cobetia</taxon>
    </lineage>
</organism>
<dbReference type="EMBL" id="VNFH01000006">
    <property type="protein sequence ID" value="TVU70050.1"/>
    <property type="molecule type" value="Genomic_DNA"/>
</dbReference>
<feature type="chain" id="PRO_5021762965" evidence="3">
    <location>
        <begin position="44"/>
        <end position="381"/>
    </location>
</feature>
<evidence type="ECO:0000313" key="6">
    <source>
        <dbReference type="Proteomes" id="UP000319941"/>
    </source>
</evidence>
<evidence type="ECO:0000259" key="4">
    <source>
        <dbReference type="Pfam" id="PF09375"/>
    </source>
</evidence>
<dbReference type="Pfam" id="PF09375">
    <property type="entry name" value="Peptidase_M75"/>
    <property type="match status" value="1"/>
</dbReference>
<protein>
    <submittedName>
        <fullName evidence="5">Imelysin family protein</fullName>
    </submittedName>
</protein>
<dbReference type="GO" id="GO:0030313">
    <property type="term" value="C:cell envelope"/>
    <property type="evidence" value="ECO:0007669"/>
    <property type="project" value="UniProtKB-SubCell"/>
</dbReference>
<reference evidence="5 6" key="1">
    <citation type="submission" date="2019-07" db="EMBL/GenBank/DDBJ databases">
        <title>Diversity of Bacteria from Kongsfjorden, Arctic.</title>
        <authorList>
            <person name="Yu Y."/>
        </authorList>
    </citation>
    <scope>NUCLEOTIDE SEQUENCE [LARGE SCALE GENOMIC DNA]</scope>
    <source>
        <strain evidence="5 6">SM1923</strain>
    </source>
</reference>
<accession>A0A558HLN0</accession>
<evidence type="ECO:0000313" key="5">
    <source>
        <dbReference type="EMBL" id="TVU70050.1"/>
    </source>
</evidence>
<comment type="subcellular location">
    <subcellularLocation>
        <location evidence="1">Cell envelope</location>
    </subcellularLocation>
</comment>
<dbReference type="InterPro" id="IPR018976">
    <property type="entry name" value="Imelysin-like"/>
</dbReference>
<name>A0A558HLN0_9GAMM</name>
<dbReference type="InterPro" id="IPR038352">
    <property type="entry name" value="Imelysin_sf"/>
</dbReference>
<proteinExistence type="predicted"/>